<evidence type="ECO:0000256" key="1">
    <source>
        <dbReference type="SAM" id="MobiDB-lite"/>
    </source>
</evidence>
<accession>A0A093UU50</accession>
<dbReference type="EMBL" id="JPOX01000035">
    <property type="protein sequence ID" value="KFX43450.1"/>
    <property type="molecule type" value="Genomic_DNA"/>
</dbReference>
<organism evidence="3">
    <name type="scientific">Talaromyces marneffei PM1</name>
    <dbReference type="NCBI Taxonomy" id="1077442"/>
    <lineage>
        <taxon>Eukaryota</taxon>
        <taxon>Fungi</taxon>
        <taxon>Dikarya</taxon>
        <taxon>Ascomycota</taxon>
        <taxon>Pezizomycotina</taxon>
        <taxon>Eurotiomycetes</taxon>
        <taxon>Eurotiomycetidae</taxon>
        <taxon>Eurotiales</taxon>
        <taxon>Trichocomaceae</taxon>
        <taxon>Talaromyces</taxon>
        <taxon>Talaromyces sect. Talaromyces</taxon>
    </lineage>
</organism>
<comment type="caution">
    <text evidence="3">The sequence shown here is derived from an EMBL/GenBank/DDBJ whole genome shotgun (WGS) entry which is preliminary data.</text>
</comment>
<reference evidence="3" key="2">
    <citation type="journal article" date="2014" name="PLoS Genet.">
        <title>Signature gene expression reveals novel clues to the molecular mechanisms of dimorphic transition in Penicillium marneffei.</title>
        <authorList>
            <person name="Yang E."/>
            <person name="Wang G."/>
            <person name="Cai J."/>
            <person name="Woo P.C."/>
            <person name="Lau S.K."/>
            <person name="Yuen K.-Y."/>
            <person name="Chow W.-N."/>
            <person name="Lin X."/>
        </authorList>
    </citation>
    <scope>NUCLEOTIDE SEQUENCE</scope>
    <source>
        <strain evidence="3">PM1</strain>
    </source>
</reference>
<reference key="1">
    <citation type="journal article" date="2014" name="PLoS Genet.">
        <title>Signature Gene Expression Reveals Novel Clues to the Molecular Mechanisms of Dimorphic Transition in Penicillium marneffei.</title>
        <authorList>
            <person name="Yang E."/>
            <person name="Wang G."/>
            <person name="Cai J."/>
            <person name="Woo P.C."/>
            <person name="Lau S.K."/>
            <person name="Yuen K.-Y."/>
            <person name="Chow W.-N."/>
            <person name="Lin X."/>
        </authorList>
    </citation>
    <scope>NUCLEOTIDE SEQUENCE [LARGE SCALE GENOMIC DNA]</scope>
    <source>
        <strain>PM1</strain>
    </source>
</reference>
<name>A0A093UU50_TALMA</name>
<proteinExistence type="predicted"/>
<gene>
    <name evidence="3" type="ORF">GQ26_0350450</name>
</gene>
<keyword evidence="2" id="KW-0732">Signal</keyword>
<feature type="region of interest" description="Disordered" evidence="1">
    <location>
        <begin position="43"/>
        <end position="89"/>
    </location>
</feature>
<evidence type="ECO:0000313" key="3">
    <source>
        <dbReference type="EMBL" id="KFX43450.1"/>
    </source>
</evidence>
<dbReference type="AlphaFoldDB" id="A0A093UU50"/>
<protein>
    <submittedName>
        <fullName evidence="3">Uncharacterized protein</fullName>
    </submittedName>
</protein>
<evidence type="ECO:0000256" key="2">
    <source>
        <dbReference type="SAM" id="SignalP"/>
    </source>
</evidence>
<feature type="chain" id="PRO_5001888724" evidence="2">
    <location>
        <begin position="21"/>
        <end position="117"/>
    </location>
</feature>
<feature type="signal peptide" evidence="2">
    <location>
        <begin position="1"/>
        <end position="20"/>
    </location>
</feature>
<dbReference type="HOGENOM" id="CLU_146214_0_0_1"/>
<feature type="compositionally biased region" description="Low complexity" evidence="1">
    <location>
        <begin position="43"/>
        <end position="86"/>
    </location>
</feature>
<sequence length="117" mass="11266">MKFSIAAAGLFLAISSFASAESTSTITTTHTITETIIRAATVTASSRPASTPAVSPSSTPSRSPSSSVVSPASTGVSGTTTSPSVPLSTNSNAAVPLAGSVPAALVAGSFAALLAVL</sequence>